<sequence length="696" mass="75512">MKILSGRGKYFVIAAALVVAAIIISQLVSFGARKGAEGVDQQRLLNAAAEPANWLAHGGTFSEQRYSALDQINAGNAAKLGLAWTFEFDTNRGQEATPIVVDGVIYTSTAWSKVYALDGKTGKELWHFDPKVDGDRAVYGCCDVVNRGVAVWKGKVFVATFDGRLIAVDAKTGKQIWSAQTTDNSKPYTITGAPRVFKDKVIIGNGGAELGVRGYVTAYDTETGKLVWRFYTVPGDPAKGPDGAASDPIMATAVKSWAGKWYDYGGGGTVWDSIVYDPDFDQVYLGVGNGSPWNRRVRSDGKGDNLFLASIVAVDADTGKYKWHYQGSPGDSWDYTHTQQMMLATLPVGGKERKVLMQAPKNGFFYVIDRETGKLVSAKPFVRQSWVDHIDLKTGRPVMSANAYYEDGVKMIEPASVGGHNWQPMSYSPRTGLVYIPTVQWSLKYDQDPAYKFRPGRLNIGAQVLLNEKDPNGSGALIAWDPVKQREVWRVEQPEMINGGTLATAGDLVFAGNAHGEFTAFGAKDGKKLWTYKQPVGIMAGPVSYSIDGEQYVAVLVGKGGGAMGIPDTKRPRLPQPNGRIMVFKLGGNAAWPKQDLTPAPANPPKERFAADKVNAGAIVYGENCAACHEGLAAPDLRRSGALADAAVWKSIVIDGALKDNGMVSFARWITPEQAETIRAYMGEQARLLQQEEAKK</sequence>
<dbReference type="GO" id="GO:0016020">
    <property type="term" value="C:membrane"/>
    <property type="evidence" value="ECO:0007669"/>
    <property type="project" value="InterPro"/>
</dbReference>
<evidence type="ECO:0000256" key="1">
    <source>
        <dbReference type="ARBA" id="ARBA00008156"/>
    </source>
</evidence>
<dbReference type="InterPro" id="IPR017512">
    <property type="entry name" value="PQQ_MeOH/EtOH_DH"/>
</dbReference>
<feature type="binding site" evidence="11">
    <location>
        <position position="361"/>
    </location>
    <ligand>
        <name>pyrroloquinoline quinone</name>
        <dbReference type="ChEBI" id="CHEBI:58442"/>
    </ligand>
</feature>
<dbReference type="PANTHER" id="PTHR32303">
    <property type="entry name" value="QUINOPROTEIN ALCOHOL DEHYDROGENASE (CYTOCHROME C)"/>
    <property type="match status" value="1"/>
</dbReference>
<evidence type="ECO:0000256" key="10">
    <source>
        <dbReference type="PIRSR" id="PIRSR617512-1"/>
    </source>
</evidence>
<dbReference type="Proteomes" id="UP000058074">
    <property type="component" value="Chromosome"/>
</dbReference>
<dbReference type="InterPro" id="IPR011047">
    <property type="entry name" value="Quinoprotein_ADH-like_sf"/>
</dbReference>
<feature type="binding site" evidence="11">
    <location>
        <begin position="421"/>
        <end position="422"/>
    </location>
    <ligand>
        <name>pyrroloquinoline quinone</name>
        <dbReference type="ChEBI" id="CHEBI:58442"/>
    </ligand>
</feature>
<feature type="binding site" evidence="11">
    <location>
        <position position="269"/>
    </location>
    <ligand>
        <name>pyrroloquinoline quinone</name>
        <dbReference type="ChEBI" id="CHEBI:58442"/>
    </ligand>
</feature>
<comment type="cofactor">
    <cofactor evidence="11">
        <name>pyrroloquinoline quinone</name>
        <dbReference type="ChEBI" id="CHEBI:58442"/>
    </cofactor>
    <text evidence="11">Binds 1 PQQ group per subunit.</text>
</comment>
<dbReference type="RefSeq" id="WP_054586870.1">
    <property type="nucleotide sequence ID" value="NZ_CP012700.1"/>
</dbReference>
<comment type="similarity">
    <text evidence="1">Belongs to the bacterial PQQ dehydrogenase family.</text>
</comment>
<dbReference type="InterPro" id="IPR009056">
    <property type="entry name" value="Cyt_c-like_dom"/>
</dbReference>
<accession>A0A0N9UWW1</accession>
<keyword evidence="5 12" id="KW-0106">Calcium</keyword>
<keyword evidence="2 11" id="KW-0349">Heme</keyword>
<evidence type="ECO:0000256" key="11">
    <source>
        <dbReference type="PIRSR" id="PIRSR617512-2"/>
    </source>
</evidence>
<dbReference type="Pfam" id="PF01011">
    <property type="entry name" value="PQQ"/>
    <property type="match status" value="2"/>
</dbReference>
<dbReference type="Pfam" id="PF13442">
    <property type="entry name" value="Cytochrome_CBB3"/>
    <property type="match status" value="1"/>
</dbReference>
<dbReference type="FunFam" id="2.140.10.10:FF:000003">
    <property type="entry name" value="Methanol dehydrogenase, large subunit"/>
    <property type="match status" value="1"/>
</dbReference>
<feature type="binding site" description="axial binding residue" evidence="12">
    <location>
        <position position="629"/>
    </location>
    <ligand>
        <name>heme c</name>
        <dbReference type="ChEBI" id="CHEBI:61717"/>
    </ligand>
    <ligandPart>
        <name>Fe</name>
        <dbReference type="ChEBI" id="CHEBI:18248"/>
    </ligandPart>
</feature>
<feature type="binding site" description="axial binding residue" evidence="12">
    <location>
        <position position="663"/>
    </location>
    <ligand>
        <name>heme c</name>
        <dbReference type="ChEBI" id="CHEBI:61717"/>
    </ligand>
    <ligandPart>
        <name>Fe</name>
        <dbReference type="ChEBI" id="CHEBI:18248"/>
    </ligandPart>
</feature>
<gene>
    <name evidence="16" type="ORF">AN936_03210</name>
</gene>
<evidence type="ECO:0000256" key="8">
    <source>
        <dbReference type="ARBA" id="ARBA00023004"/>
    </source>
</evidence>
<dbReference type="NCBIfam" id="TIGR03075">
    <property type="entry name" value="PQQ_enz_alc_DH"/>
    <property type="match status" value="1"/>
</dbReference>
<evidence type="ECO:0000313" key="16">
    <source>
        <dbReference type="EMBL" id="ALH79409.1"/>
    </source>
</evidence>
<dbReference type="InterPro" id="IPR036909">
    <property type="entry name" value="Cyt_c-like_dom_sf"/>
</dbReference>
<evidence type="ECO:0000256" key="7">
    <source>
        <dbReference type="ARBA" id="ARBA00023002"/>
    </source>
</evidence>
<keyword evidence="4" id="KW-0732">Signal</keyword>
<evidence type="ECO:0000256" key="4">
    <source>
        <dbReference type="ARBA" id="ARBA00022729"/>
    </source>
</evidence>
<evidence type="ECO:0000256" key="14">
    <source>
        <dbReference type="SAM" id="Phobius"/>
    </source>
</evidence>
<feature type="binding site" evidence="12">
    <location>
        <position position="209"/>
    </location>
    <ligand>
        <name>Ca(2+)</name>
        <dbReference type="ChEBI" id="CHEBI:29108"/>
    </ligand>
</feature>
<feature type="domain" description="Cytochrome c" evidence="15">
    <location>
        <begin position="612"/>
        <end position="686"/>
    </location>
</feature>
<protein>
    <submittedName>
        <fullName evidence="16">Alcohol dehydrogenase</fullName>
    </submittedName>
</protein>
<dbReference type="OrthoDB" id="9794322at2"/>
<evidence type="ECO:0000313" key="17">
    <source>
        <dbReference type="Proteomes" id="UP000058074"/>
    </source>
</evidence>
<comment type="cofactor">
    <cofactor evidence="11">
        <name>heme c</name>
        <dbReference type="ChEBI" id="CHEBI:61717"/>
    </cofactor>
    <text evidence="11">Binds 1 heme c group per subunit.</text>
</comment>
<keyword evidence="14" id="KW-0812">Transmembrane</keyword>
<feature type="binding site" description="covalent" evidence="11">
    <location>
        <position position="625"/>
    </location>
    <ligand>
        <name>heme c</name>
        <dbReference type="ChEBI" id="CHEBI:61717"/>
    </ligand>
</feature>
<reference evidence="16 17" key="1">
    <citation type="journal article" date="2015" name="Genome Announc.">
        <title>Complete Genome Sequence of Polypropylene Glycol- and Polyethylene Glycol-Degrading Sphingopyxis macrogoltabida Strain EY-1.</title>
        <authorList>
            <person name="Ohtsubo Y."/>
            <person name="Nagata Y."/>
            <person name="Numata M."/>
            <person name="Tsuchikane K."/>
            <person name="Hosoyama A."/>
            <person name="Yamazoe A."/>
            <person name="Tsuda M."/>
            <person name="Fujita N."/>
            <person name="Kawai F."/>
        </authorList>
    </citation>
    <scope>NUCLEOTIDE SEQUENCE [LARGE SCALE GENOMIC DNA]</scope>
    <source>
        <strain evidence="16 17">EY-1</strain>
    </source>
</reference>
<keyword evidence="9 13" id="KW-1015">Disulfide bond</keyword>
<evidence type="ECO:0000256" key="13">
    <source>
        <dbReference type="PIRSR" id="PIRSR617512-4"/>
    </source>
</evidence>
<evidence type="ECO:0000256" key="9">
    <source>
        <dbReference type="ARBA" id="ARBA00023157"/>
    </source>
</evidence>
<feature type="binding site" evidence="11">
    <location>
        <begin position="207"/>
        <end position="208"/>
    </location>
    <ligand>
        <name>pyrroloquinoline quinone</name>
        <dbReference type="ChEBI" id="CHEBI:58442"/>
    </ligand>
</feature>
<dbReference type="GO" id="GO:0070968">
    <property type="term" value="F:pyrroloquinoline quinone binding"/>
    <property type="evidence" value="ECO:0007669"/>
    <property type="project" value="UniProtKB-ARBA"/>
</dbReference>
<comment type="cofactor">
    <cofactor evidence="12">
        <name>Ca(2+)</name>
        <dbReference type="ChEBI" id="CHEBI:29108"/>
    </cofactor>
    <text evidence="12">Binds 1 Ca(2+) ion per subunit.</text>
</comment>
<organism evidence="16 17">
    <name type="scientific">Sphingopyxis macrogoltabida</name>
    <name type="common">Sphingomonas macrogoltabidus</name>
    <dbReference type="NCBI Taxonomy" id="33050"/>
    <lineage>
        <taxon>Bacteria</taxon>
        <taxon>Pseudomonadati</taxon>
        <taxon>Pseudomonadota</taxon>
        <taxon>Alphaproteobacteria</taxon>
        <taxon>Sphingomonadales</taxon>
        <taxon>Sphingomonadaceae</taxon>
        <taxon>Sphingopyxis</taxon>
    </lineage>
</organism>
<dbReference type="GO" id="GO:0020037">
    <property type="term" value="F:heme binding"/>
    <property type="evidence" value="ECO:0007669"/>
    <property type="project" value="InterPro"/>
</dbReference>
<evidence type="ECO:0000256" key="5">
    <source>
        <dbReference type="ARBA" id="ARBA00022837"/>
    </source>
</evidence>
<dbReference type="Gene3D" id="1.10.760.10">
    <property type="entry name" value="Cytochrome c-like domain"/>
    <property type="match status" value="1"/>
</dbReference>
<dbReference type="GO" id="GO:0016614">
    <property type="term" value="F:oxidoreductase activity, acting on CH-OH group of donors"/>
    <property type="evidence" value="ECO:0007669"/>
    <property type="project" value="InterPro"/>
</dbReference>
<feature type="transmembrane region" description="Helical" evidence="14">
    <location>
        <begin position="12"/>
        <end position="32"/>
    </location>
</feature>
<feature type="binding site" evidence="11">
    <location>
        <position position="191"/>
    </location>
    <ligand>
        <name>pyrroloquinoline quinone</name>
        <dbReference type="ChEBI" id="CHEBI:58442"/>
    </ligand>
</feature>
<feature type="binding site" description="covalent" evidence="11">
    <location>
        <position position="628"/>
    </location>
    <ligand>
        <name>heme c</name>
        <dbReference type="ChEBI" id="CHEBI:61717"/>
    </ligand>
</feature>
<evidence type="ECO:0000256" key="2">
    <source>
        <dbReference type="ARBA" id="ARBA00022617"/>
    </source>
</evidence>
<keyword evidence="7" id="KW-0560">Oxidoreductase</keyword>
<dbReference type="SMART" id="SM00564">
    <property type="entry name" value="PQQ"/>
    <property type="match status" value="6"/>
</dbReference>
<evidence type="ECO:0000259" key="15">
    <source>
        <dbReference type="PROSITE" id="PS51007"/>
    </source>
</evidence>
<dbReference type="CDD" id="cd10279">
    <property type="entry name" value="PQQ_ADH_II"/>
    <property type="match status" value="1"/>
</dbReference>
<feature type="disulfide bond" evidence="13">
    <location>
        <begin position="141"/>
        <end position="142"/>
    </location>
</feature>
<dbReference type="AlphaFoldDB" id="A0A0N9UWW1"/>
<proteinExistence type="inferred from homology"/>
<keyword evidence="3 12" id="KW-0479">Metal-binding</keyword>
<dbReference type="GO" id="GO:0005509">
    <property type="term" value="F:calcium ion binding"/>
    <property type="evidence" value="ECO:0007669"/>
    <property type="project" value="InterPro"/>
</dbReference>
<feature type="binding site" evidence="12">
    <location>
        <position position="334"/>
    </location>
    <ligand>
        <name>Ca(2+)</name>
        <dbReference type="ChEBI" id="CHEBI:29108"/>
    </ligand>
</feature>
<keyword evidence="6 11" id="KW-0634">PQQ</keyword>
<name>A0A0N9UWW1_SPHMC</name>
<dbReference type="EMBL" id="CP012700">
    <property type="protein sequence ID" value="ALH79409.1"/>
    <property type="molecule type" value="Genomic_DNA"/>
</dbReference>
<feature type="binding site" evidence="11">
    <location>
        <position position="147"/>
    </location>
    <ligand>
        <name>pyrroloquinoline quinone</name>
        <dbReference type="ChEBI" id="CHEBI:58442"/>
    </ligand>
</feature>
<feature type="active site" description="Proton acceptor" evidence="10">
    <location>
        <position position="334"/>
    </location>
</feature>
<dbReference type="KEGG" id="smag:AN936_03210"/>
<dbReference type="Gene3D" id="2.140.10.10">
    <property type="entry name" value="Quinoprotein alcohol dehydrogenase-like superfamily"/>
    <property type="match status" value="1"/>
</dbReference>
<dbReference type="InterPro" id="IPR018391">
    <property type="entry name" value="PQQ_b-propeller_rpt"/>
</dbReference>
<dbReference type="SUPFAM" id="SSF46626">
    <property type="entry name" value="Cytochrome c"/>
    <property type="match status" value="1"/>
</dbReference>
<evidence type="ECO:0000256" key="3">
    <source>
        <dbReference type="ARBA" id="ARBA00022723"/>
    </source>
</evidence>
<evidence type="ECO:0000256" key="6">
    <source>
        <dbReference type="ARBA" id="ARBA00022891"/>
    </source>
</evidence>
<dbReference type="PATRIC" id="fig|33050.5.peg.670"/>
<feature type="binding site" evidence="12">
    <location>
        <position position="289"/>
    </location>
    <ligand>
        <name>Ca(2+)</name>
        <dbReference type="ChEBI" id="CHEBI:29108"/>
    </ligand>
</feature>
<keyword evidence="8 12" id="KW-0408">Iron</keyword>
<evidence type="ECO:0000256" key="12">
    <source>
        <dbReference type="PIRSR" id="PIRSR617512-3"/>
    </source>
</evidence>
<dbReference type="InterPro" id="IPR002372">
    <property type="entry name" value="PQQ_rpt_dom"/>
</dbReference>
<feature type="binding site" evidence="11">
    <location>
        <position position="95"/>
    </location>
    <ligand>
        <name>pyrroloquinoline quinone</name>
        <dbReference type="ChEBI" id="CHEBI:58442"/>
    </ligand>
</feature>
<keyword evidence="14" id="KW-0472">Membrane</keyword>
<dbReference type="GO" id="GO:0009055">
    <property type="term" value="F:electron transfer activity"/>
    <property type="evidence" value="ECO:0007669"/>
    <property type="project" value="InterPro"/>
</dbReference>
<dbReference type="SUPFAM" id="SSF50998">
    <property type="entry name" value="Quinoprotein alcohol dehydrogenase-like"/>
    <property type="match status" value="1"/>
</dbReference>
<keyword evidence="14" id="KW-1133">Transmembrane helix</keyword>
<dbReference type="PROSITE" id="PS51007">
    <property type="entry name" value="CYTC"/>
    <property type="match status" value="1"/>
</dbReference>